<evidence type="ECO:0000256" key="3">
    <source>
        <dbReference type="SAM" id="SignalP"/>
    </source>
</evidence>
<dbReference type="InterPro" id="IPR051010">
    <property type="entry name" value="BCAA_transport"/>
</dbReference>
<dbReference type="Gene3D" id="3.40.50.2300">
    <property type="match status" value="2"/>
</dbReference>
<evidence type="ECO:0000256" key="2">
    <source>
        <dbReference type="ARBA" id="ARBA00022729"/>
    </source>
</evidence>
<organism evidence="5 6">
    <name type="scientific">Rhodocyclus tenuis</name>
    <name type="common">Rhodospirillum tenue</name>
    <dbReference type="NCBI Taxonomy" id="1066"/>
    <lineage>
        <taxon>Bacteria</taxon>
        <taxon>Pseudomonadati</taxon>
        <taxon>Pseudomonadota</taxon>
        <taxon>Betaproteobacteria</taxon>
        <taxon>Rhodocyclales</taxon>
        <taxon>Rhodocyclaceae</taxon>
        <taxon>Rhodocyclus</taxon>
    </lineage>
</organism>
<feature type="chain" id="PRO_5026858466" evidence="3">
    <location>
        <begin position="22"/>
        <end position="381"/>
    </location>
</feature>
<evidence type="ECO:0000256" key="1">
    <source>
        <dbReference type="ARBA" id="ARBA00010062"/>
    </source>
</evidence>
<dbReference type="InterPro" id="IPR028082">
    <property type="entry name" value="Peripla_BP_I"/>
</dbReference>
<comment type="similarity">
    <text evidence="1">Belongs to the leucine-binding protein family.</text>
</comment>
<dbReference type="AlphaFoldDB" id="A0A6L5JZ96"/>
<name>A0A6L5JZ96_RHOTE</name>
<feature type="domain" description="Leucine-binding protein" evidence="4">
    <location>
        <begin position="23"/>
        <end position="368"/>
    </location>
</feature>
<comment type="caution">
    <text evidence="5">The sequence shown here is derived from an EMBL/GenBank/DDBJ whole genome shotgun (WGS) entry which is preliminary data.</text>
</comment>
<evidence type="ECO:0000259" key="4">
    <source>
        <dbReference type="Pfam" id="PF13458"/>
    </source>
</evidence>
<dbReference type="PANTHER" id="PTHR30483">
    <property type="entry name" value="LEUCINE-SPECIFIC-BINDING PROTEIN"/>
    <property type="match status" value="1"/>
</dbReference>
<gene>
    <name evidence="5" type="ORF">GHK24_11595</name>
</gene>
<reference evidence="5 6" key="1">
    <citation type="submission" date="2019-10" db="EMBL/GenBank/DDBJ databases">
        <title>Whole-genome sequence of the purple nonsulfur photosynthetic bacterium Rhodocyclus tenuis.</title>
        <authorList>
            <person name="Kyndt J.A."/>
            <person name="Meyer T.E."/>
        </authorList>
    </citation>
    <scope>NUCLEOTIDE SEQUENCE [LARGE SCALE GENOMIC DNA]</scope>
    <source>
        <strain evidence="5 6">DSM 110</strain>
    </source>
</reference>
<dbReference type="CDD" id="cd06333">
    <property type="entry name" value="PBP1_ABC_RPA1789-like"/>
    <property type="match status" value="1"/>
</dbReference>
<dbReference type="Proteomes" id="UP000480275">
    <property type="component" value="Unassembled WGS sequence"/>
</dbReference>
<dbReference type="PANTHER" id="PTHR30483:SF38">
    <property type="entry name" value="BLR7848 PROTEIN"/>
    <property type="match status" value="1"/>
</dbReference>
<feature type="signal peptide" evidence="3">
    <location>
        <begin position="1"/>
        <end position="21"/>
    </location>
</feature>
<sequence length="381" mass="40375">MKGRFIVAGIAACLCASLATADINVGVTVSATGPAASLGIPEKNTIALLPPTIAGQKVNYIVLDDASDTTTAVKNARKLIAENKVDLLIGSTTTPNSLAMIDVAAESETPMISMAAAARIVEPMDEKRAWVFKVAQNDAQMVLAIIENMTNANVRSVAFMGFADAYGEGWWNEFARIAEARKIRIIGNERYQRNDTSVTGQVLKLLAAKPDAILIGAAGTPAALPQKTLRERGFKGLIYQSSGVANSDFLRVCGKDCEAALLPAGPVLVAAQLPDSAPNKKIALDYVGRYEAAYGKGSVSTFGAHAWDAGLLLAATAPQALKKAAPGTREFRKALRDALEGVKNLTVSHGVINMSAQDHLGFDQRARVMVRVENAGWKLAR</sequence>
<dbReference type="EMBL" id="WIXJ01000010">
    <property type="protein sequence ID" value="MQY52416.1"/>
    <property type="molecule type" value="Genomic_DNA"/>
</dbReference>
<dbReference type="Pfam" id="PF13458">
    <property type="entry name" value="Peripla_BP_6"/>
    <property type="match status" value="1"/>
</dbReference>
<keyword evidence="2 3" id="KW-0732">Signal</keyword>
<evidence type="ECO:0000313" key="6">
    <source>
        <dbReference type="Proteomes" id="UP000480275"/>
    </source>
</evidence>
<evidence type="ECO:0000313" key="5">
    <source>
        <dbReference type="EMBL" id="MQY52416.1"/>
    </source>
</evidence>
<accession>A0A6L5JZ96</accession>
<proteinExistence type="inferred from homology"/>
<protein>
    <submittedName>
        <fullName evidence="5">ABC transporter substrate-binding protein</fullName>
    </submittedName>
</protein>
<dbReference type="InterPro" id="IPR028081">
    <property type="entry name" value="Leu-bd"/>
</dbReference>
<dbReference type="SUPFAM" id="SSF53822">
    <property type="entry name" value="Periplasmic binding protein-like I"/>
    <property type="match status" value="1"/>
</dbReference>
<dbReference type="OrthoDB" id="5290698at2"/>